<accession>Q4SYX2</accession>
<dbReference type="AlphaFoldDB" id="Q4SYX2"/>
<comment type="similarity">
    <text evidence="1">Belongs to the CDR2 family.</text>
</comment>
<keyword evidence="2 3" id="KW-0175">Coiled coil</keyword>
<evidence type="ECO:0000256" key="2">
    <source>
        <dbReference type="ARBA" id="ARBA00023054"/>
    </source>
</evidence>
<organism evidence="4">
    <name type="scientific">Tetraodon nigroviridis</name>
    <name type="common">Spotted green pufferfish</name>
    <name type="synonym">Chelonodon nigroviridis</name>
    <dbReference type="NCBI Taxonomy" id="99883"/>
    <lineage>
        <taxon>Eukaryota</taxon>
        <taxon>Metazoa</taxon>
        <taxon>Chordata</taxon>
        <taxon>Craniata</taxon>
        <taxon>Vertebrata</taxon>
        <taxon>Euteleostomi</taxon>
        <taxon>Actinopterygii</taxon>
        <taxon>Neopterygii</taxon>
        <taxon>Teleostei</taxon>
        <taxon>Neoteleostei</taxon>
        <taxon>Acanthomorphata</taxon>
        <taxon>Eupercaria</taxon>
        <taxon>Tetraodontiformes</taxon>
        <taxon>Tetradontoidea</taxon>
        <taxon>Tetraodontidae</taxon>
        <taxon>Tetraodon</taxon>
    </lineage>
</organism>
<dbReference type="EMBL" id="CAAE01011920">
    <property type="protein sequence ID" value="CAF94160.1"/>
    <property type="molecule type" value="Genomic_DNA"/>
</dbReference>
<feature type="coiled-coil region" evidence="3">
    <location>
        <begin position="31"/>
        <end position="100"/>
    </location>
</feature>
<dbReference type="PANTHER" id="PTHR19232">
    <property type="entry name" value="CENTROCORTIN FAMILY MEMBER"/>
    <property type="match status" value="1"/>
</dbReference>
<name>Q4SYX2_TETNG</name>
<dbReference type="OrthoDB" id="10059415at2759"/>
<reference evidence="4" key="1">
    <citation type="journal article" date="2004" name="Nature">
        <title>Genome duplication in the teleost fish Tetraodon nigroviridis reveals the early vertebrate proto-karyotype.</title>
        <authorList>
            <person name="Jaillon O."/>
            <person name="Aury J.-M."/>
            <person name="Brunet F."/>
            <person name="Petit J.-L."/>
            <person name="Stange-Thomann N."/>
            <person name="Mauceli E."/>
            <person name="Bouneau L."/>
            <person name="Fischer C."/>
            <person name="Ozouf-Costaz C."/>
            <person name="Bernot A."/>
            <person name="Nicaud S."/>
            <person name="Jaffe D."/>
            <person name="Fisher S."/>
            <person name="Lutfalla G."/>
            <person name="Dossat C."/>
            <person name="Segurens B."/>
            <person name="Dasilva C."/>
            <person name="Salanoubat M."/>
            <person name="Levy M."/>
            <person name="Boudet N."/>
            <person name="Castellano S."/>
            <person name="Anthouard V."/>
            <person name="Jubin C."/>
            <person name="Castelli V."/>
            <person name="Katinka M."/>
            <person name="Vacherie B."/>
            <person name="Biemont C."/>
            <person name="Skalli Z."/>
            <person name="Cattolico L."/>
            <person name="Poulain J."/>
            <person name="De Berardinis V."/>
            <person name="Cruaud C."/>
            <person name="Duprat S."/>
            <person name="Brottier P."/>
            <person name="Coutanceau J.-P."/>
            <person name="Gouzy J."/>
            <person name="Parra G."/>
            <person name="Lardier G."/>
            <person name="Chapple C."/>
            <person name="McKernan K.J."/>
            <person name="McEwan P."/>
            <person name="Bosak S."/>
            <person name="Kellis M."/>
            <person name="Volff J.-N."/>
            <person name="Guigo R."/>
            <person name="Zody M.C."/>
            <person name="Mesirov J."/>
            <person name="Lindblad-Toh K."/>
            <person name="Birren B."/>
            <person name="Nusbaum C."/>
            <person name="Kahn D."/>
            <person name="Robinson-Rechavi M."/>
            <person name="Laudet V."/>
            <person name="Schachter V."/>
            <person name="Quetier F."/>
            <person name="Saurin W."/>
            <person name="Scarpelli C."/>
            <person name="Wincker P."/>
            <person name="Lander E.S."/>
            <person name="Weissenbach J."/>
            <person name="Roest Crollius H."/>
        </authorList>
    </citation>
    <scope>NUCLEOTIDE SEQUENCE [LARGE SCALE GENOMIC DNA]</scope>
</reference>
<proteinExistence type="inferred from homology"/>
<gene>
    <name evidence="4" type="ORF">GSTENG00010123001</name>
</gene>
<evidence type="ECO:0000256" key="3">
    <source>
        <dbReference type="SAM" id="Coils"/>
    </source>
</evidence>
<reference evidence="4" key="2">
    <citation type="submission" date="2004-02" db="EMBL/GenBank/DDBJ databases">
        <authorList>
            <consortium name="Genoscope"/>
            <consortium name="Whitehead Institute Centre for Genome Research"/>
        </authorList>
    </citation>
    <scope>NUCLEOTIDE SEQUENCE</scope>
</reference>
<protein>
    <submittedName>
        <fullName evidence="4">(spotted green pufferfish) hypothetical protein</fullName>
    </submittedName>
</protein>
<comment type="caution">
    <text evidence="4">The sequence shown here is derived from an EMBL/GenBank/DDBJ whole genome shotgun (WGS) entry which is preliminary data.</text>
</comment>
<dbReference type="InterPro" id="IPR026079">
    <property type="entry name" value="CDR2"/>
</dbReference>
<evidence type="ECO:0000313" key="4">
    <source>
        <dbReference type="EMBL" id="CAF94160.1"/>
    </source>
</evidence>
<feature type="non-terminal residue" evidence="4">
    <location>
        <position position="101"/>
    </location>
</feature>
<dbReference type="PANTHER" id="PTHR19232:SF1">
    <property type="entry name" value="CEREBELLAR DEGENERATION-RELATED PROTEIN 2"/>
    <property type="match status" value="1"/>
</dbReference>
<dbReference type="KEGG" id="tng:GSTEN00010123G001"/>
<feature type="non-terminal residue" evidence="4">
    <location>
        <position position="1"/>
    </location>
</feature>
<sequence>LKEEEPWFDQRDLEHDLQLAAELGKSLLERNQELEQGLQQMCSSNQEQQQEIEHLGRQVELLRQVNDQHAKVYEQLDASARELEQKNQRLVLDKRTAQQRL</sequence>
<evidence type="ECO:0000256" key="1">
    <source>
        <dbReference type="ARBA" id="ARBA00009019"/>
    </source>
</evidence>